<comment type="caution">
    <text evidence="1">The sequence shown here is derived from an EMBL/GenBank/DDBJ whole genome shotgun (WGS) entry which is preliminary data.</text>
</comment>
<sequence>MEQGEALFSAGCGEMAKHERIDDAAVDKACPMTLEQQCDHLIQLVFTRYGSMTTIIARVAADDDIDRRFVELAGIPPRTRDDLLAKKALATAYTELFVGRPNVLTELLKSICDDFEAIT</sequence>
<evidence type="ECO:0000313" key="2">
    <source>
        <dbReference type="Proteomes" id="UP000316781"/>
    </source>
</evidence>
<dbReference type="EMBL" id="VJMF01000107">
    <property type="protein sequence ID" value="TRL24668.1"/>
    <property type="molecule type" value="Genomic_DNA"/>
</dbReference>
<organism evidence="1 2">
    <name type="scientific">Methylosinus sporium</name>
    <dbReference type="NCBI Taxonomy" id="428"/>
    <lineage>
        <taxon>Bacteria</taxon>
        <taxon>Pseudomonadati</taxon>
        <taxon>Pseudomonadota</taxon>
        <taxon>Alphaproteobacteria</taxon>
        <taxon>Hyphomicrobiales</taxon>
        <taxon>Methylocystaceae</taxon>
        <taxon>Methylosinus</taxon>
    </lineage>
</organism>
<dbReference type="AlphaFoldDB" id="A0A549SD54"/>
<gene>
    <name evidence="1" type="ORF">FM996_20410</name>
</gene>
<dbReference type="RefSeq" id="WP_142864565.1">
    <property type="nucleotide sequence ID" value="NZ_VJMF01000107.1"/>
</dbReference>
<name>A0A549SD54_METSR</name>
<evidence type="ECO:0000313" key="1">
    <source>
        <dbReference type="EMBL" id="TRL24668.1"/>
    </source>
</evidence>
<proteinExistence type="predicted"/>
<reference evidence="1 2" key="1">
    <citation type="submission" date="2019-07" db="EMBL/GenBank/DDBJ databases">
        <title>Ln-dependent methylotrophs.</title>
        <authorList>
            <person name="Tani A."/>
        </authorList>
    </citation>
    <scope>NUCLEOTIDE SEQUENCE [LARGE SCALE GENOMIC DNA]</scope>
    <source>
        <strain evidence="1 2">SM89A</strain>
    </source>
</reference>
<protein>
    <submittedName>
        <fullName evidence="1">Uncharacterized protein</fullName>
    </submittedName>
</protein>
<dbReference type="Proteomes" id="UP000316781">
    <property type="component" value="Unassembled WGS sequence"/>
</dbReference>
<accession>A0A549SD54</accession>